<evidence type="ECO:0000259" key="10">
    <source>
        <dbReference type="Pfam" id="PF00087"/>
    </source>
</evidence>
<keyword evidence="7" id="KW-0325">Glycoprotein</keyword>
<reference evidence="11 12" key="1">
    <citation type="journal article" date="2019" name="Mol. Ecol. Resour.">
        <title>Chromosome-level genome assembly of Triplophysa tibetana, a fish adapted to the harsh high-altitude environment of the Tibetan Plateau.</title>
        <authorList>
            <person name="Yang X."/>
            <person name="Liu H."/>
            <person name="Ma Z."/>
            <person name="Zou Y."/>
            <person name="Zou M."/>
            <person name="Mao Y."/>
            <person name="Li X."/>
            <person name="Wang H."/>
            <person name="Chen T."/>
            <person name="Wang W."/>
            <person name="Yang R."/>
        </authorList>
    </citation>
    <scope>NUCLEOTIDE SEQUENCE [LARGE SCALE GENOMIC DNA]</scope>
    <source>
        <strain evidence="11">TTIB1903HZAU</strain>
        <tissue evidence="11">Muscle</tissue>
    </source>
</reference>
<comment type="subcellular location">
    <subcellularLocation>
        <location evidence="1">Cell membrane</location>
    </subcellularLocation>
    <subcellularLocation>
        <location evidence="2">Secreted</location>
    </subcellularLocation>
</comment>
<feature type="signal peptide" evidence="8">
    <location>
        <begin position="1"/>
        <end position="27"/>
    </location>
</feature>
<dbReference type="SUPFAM" id="SSF57302">
    <property type="entry name" value="Snake toxin-like"/>
    <property type="match status" value="2"/>
</dbReference>
<feature type="domain" description="UPAR/Ly6" evidence="9">
    <location>
        <begin position="26"/>
        <end position="107"/>
    </location>
</feature>
<keyword evidence="3" id="KW-1003">Cell membrane</keyword>
<proteinExistence type="predicted"/>
<dbReference type="PANTHER" id="PTHR20914">
    <property type="entry name" value="LY6/PLAUR DOMAIN-CONTAINING PROTEIN 8"/>
    <property type="match status" value="1"/>
</dbReference>
<name>A0A5A9PDS7_9TELE</name>
<keyword evidence="6" id="KW-0472">Membrane</keyword>
<keyword evidence="5 8" id="KW-0732">Signal</keyword>
<dbReference type="PANTHER" id="PTHR20914:SF24">
    <property type="entry name" value="LYMPHOCYTE ANTIGEN 6 FAMILY MEMBER M2-RELATED"/>
    <property type="match status" value="1"/>
</dbReference>
<dbReference type="Proteomes" id="UP000324632">
    <property type="component" value="Chromosome 6"/>
</dbReference>
<evidence type="ECO:0000256" key="7">
    <source>
        <dbReference type="ARBA" id="ARBA00023180"/>
    </source>
</evidence>
<dbReference type="InterPro" id="IPR035076">
    <property type="entry name" value="Toxin/TOLIP"/>
</dbReference>
<dbReference type="Pfam" id="PF00021">
    <property type="entry name" value="UPAR_LY6"/>
    <property type="match status" value="1"/>
</dbReference>
<sequence>MILVTSPTMDLYIFAVVLFSLFAGGHSLQCNECTNMTGPCVGEAKNCSLQLTACSSATVVGSIGNNSAVTQVKSCNSPLNCVNASVNFGIARATISMTCCYTNLCNTQDVPDSYTIIPNGKQCYYCDANNCSNKLNCLGTEDYCIKAKANITSLPPTVKGCVSKSVCDIPSLVPEGYGDISCCQGDLCNSAKSITLNLLLISWPFFFYTLFH</sequence>
<organism evidence="11 12">
    <name type="scientific">Triplophysa tibetana</name>
    <dbReference type="NCBI Taxonomy" id="1572043"/>
    <lineage>
        <taxon>Eukaryota</taxon>
        <taxon>Metazoa</taxon>
        <taxon>Chordata</taxon>
        <taxon>Craniata</taxon>
        <taxon>Vertebrata</taxon>
        <taxon>Euteleostomi</taxon>
        <taxon>Actinopterygii</taxon>
        <taxon>Neopterygii</taxon>
        <taxon>Teleostei</taxon>
        <taxon>Ostariophysi</taxon>
        <taxon>Cypriniformes</taxon>
        <taxon>Nemacheilidae</taxon>
        <taxon>Triplophysa</taxon>
    </lineage>
</organism>
<evidence type="ECO:0000256" key="2">
    <source>
        <dbReference type="ARBA" id="ARBA00004613"/>
    </source>
</evidence>
<feature type="domain" description="Snake toxin/toxin-like" evidence="10">
    <location>
        <begin position="122"/>
        <end position="189"/>
    </location>
</feature>
<keyword evidence="12" id="KW-1185">Reference proteome</keyword>
<dbReference type="InterPro" id="IPR045860">
    <property type="entry name" value="Snake_toxin-like_sf"/>
</dbReference>
<protein>
    <recommendedName>
        <fullName evidence="13">UPAR/Ly6 domain-containing protein</fullName>
    </recommendedName>
</protein>
<evidence type="ECO:0000256" key="6">
    <source>
        <dbReference type="ARBA" id="ARBA00023136"/>
    </source>
</evidence>
<evidence type="ECO:0000256" key="8">
    <source>
        <dbReference type="SAM" id="SignalP"/>
    </source>
</evidence>
<dbReference type="Gene3D" id="2.10.60.10">
    <property type="entry name" value="CD59"/>
    <property type="match status" value="2"/>
</dbReference>
<gene>
    <name evidence="11" type="ORF">E1301_Tti022230</name>
</gene>
<keyword evidence="4" id="KW-0964">Secreted</keyword>
<evidence type="ECO:0000313" key="12">
    <source>
        <dbReference type="Proteomes" id="UP000324632"/>
    </source>
</evidence>
<dbReference type="AlphaFoldDB" id="A0A5A9PDS7"/>
<dbReference type="Pfam" id="PF00087">
    <property type="entry name" value="Toxin_TOLIP"/>
    <property type="match status" value="1"/>
</dbReference>
<feature type="chain" id="PRO_5023116728" description="UPAR/Ly6 domain-containing protein" evidence="8">
    <location>
        <begin position="28"/>
        <end position="212"/>
    </location>
</feature>
<accession>A0A5A9PDS7</accession>
<dbReference type="InterPro" id="IPR050918">
    <property type="entry name" value="CNF-like_PLA2_Inhibitor"/>
</dbReference>
<evidence type="ECO:0000256" key="4">
    <source>
        <dbReference type="ARBA" id="ARBA00022525"/>
    </source>
</evidence>
<evidence type="ECO:0000256" key="5">
    <source>
        <dbReference type="ARBA" id="ARBA00022729"/>
    </source>
</evidence>
<dbReference type="EMBL" id="SOYY01000006">
    <property type="protein sequence ID" value="KAA0720584.1"/>
    <property type="molecule type" value="Genomic_DNA"/>
</dbReference>
<evidence type="ECO:0000313" key="11">
    <source>
        <dbReference type="EMBL" id="KAA0720584.1"/>
    </source>
</evidence>
<evidence type="ECO:0000259" key="9">
    <source>
        <dbReference type="Pfam" id="PF00021"/>
    </source>
</evidence>
<dbReference type="InterPro" id="IPR016054">
    <property type="entry name" value="LY6_UPA_recep-like"/>
</dbReference>
<dbReference type="GO" id="GO:0005576">
    <property type="term" value="C:extracellular region"/>
    <property type="evidence" value="ECO:0007669"/>
    <property type="project" value="UniProtKB-SubCell"/>
</dbReference>
<dbReference type="GO" id="GO:0005886">
    <property type="term" value="C:plasma membrane"/>
    <property type="evidence" value="ECO:0007669"/>
    <property type="project" value="UniProtKB-SubCell"/>
</dbReference>
<evidence type="ECO:0000256" key="3">
    <source>
        <dbReference type="ARBA" id="ARBA00022475"/>
    </source>
</evidence>
<evidence type="ECO:0008006" key="13">
    <source>
        <dbReference type="Google" id="ProtNLM"/>
    </source>
</evidence>
<evidence type="ECO:0000256" key="1">
    <source>
        <dbReference type="ARBA" id="ARBA00004236"/>
    </source>
</evidence>
<comment type="caution">
    <text evidence="11">The sequence shown here is derived from an EMBL/GenBank/DDBJ whole genome shotgun (WGS) entry which is preliminary data.</text>
</comment>